<dbReference type="GeneID" id="108248160"/>
<dbReference type="GO" id="GO:1905072">
    <property type="term" value="P:cardiac jelly development"/>
    <property type="evidence" value="ECO:0007669"/>
    <property type="project" value="Ensembl"/>
</dbReference>
<dbReference type="GO" id="GO:0051427">
    <property type="term" value="F:hormone receptor binding"/>
    <property type="evidence" value="ECO:0007669"/>
    <property type="project" value="TreeGrafter"/>
</dbReference>
<dbReference type="PANTHER" id="PTHR14066:SF10">
    <property type="entry name" value="NATRIURETIC PEPTIDES B"/>
    <property type="match status" value="1"/>
</dbReference>
<reference evidence="10" key="1">
    <citation type="submission" date="2025-08" db="UniProtKB">
        <authorList>
            <consortium name="Ensembl"/>
        </authorList>
    </citation>
    <scope>IDENTIFICATION</scope>
</reference>
<evidence type="ECO:0000256" key="8">
    <source>
        <dbReference type="SAM" id="MobiDB-lite"/>
    </source>
</evidence>
<dbReference type="GeneTree" id="ENSGT00940000154513"/>
<evidence type="ECO:0000256" key="1">
    <source>
        <dbReference type="ARBA" id="ARBA00004613"/>
    </source>
</evidence>
<sequence length="139" mass="15374">MRTTVVCSMLALFCQHCLVNSHILGRPSSTSDLDQLRSLMERFEETLDEAALEESEADYEETNQEHEHGPASRVWSLDQDSAMSEKPLPSAVSRNRAQSQRSQLQNLLMSIKKRASGCFGGRMDRIGNVSGLGCNSGRG</sequence>
<evidence type="ECO:0000256" key="9">
    <source>
        <dbReference type="SAM" id="SignalP"/>
    </source>
</evidence>
<dbReference type="GO" id="GO:0007218">
    <property type="term" value="P:neuropeptide signaling pathway"/>
    <property type="evidence" value="ECO:0007669"/>
    <property type="project" value="TreeGrafter"/>
</dbReference>
<dbReference type="PROSITE" id="PS00263">
    <property type="entry name" value="NATRIURETIC_PEPTIDE"/>
    <property type="match status" value="1"/>
</dbReference>
<keyword evidence="4 9" id="KW-0732">Signal</keyword>
<evidence type="ECO:0000256" key="2">
    <source>
        <dbReference type="ARBA" id="ARBA00009041"/>
    </source>
</evidence>
<dbReference type="Proteomes" id="UP000264800">
    <property type="component" value="Unplaced"/>
</dbReference>
<protein>
    <submittedName>
        <fullName evidence="10">Natriuretic peptide A</fullName>
    </submittedName>
</protein>
<dbReference type="GO" id="GO:0019934">
    <property type="term" value="P:cGMP-mediated signaling"/>
    <property type="evidence" value="ECO:0007669"/>
    <property type="project" value="TreeGrafter"/>
</dbReference>
<feature type="compositionally biased region" description="Polar residues" evidence="8">
    <location>
        <begin position="92"/>
        <end position="103"/>
    </location>
</feature>
<name>A0A3Q3A740_KRYMA</name>
<keyword evidence="3" id="KW-0964">Secreted</keyword>
<feature type="chain" id="PRO_5018704649" evidence="9">
    <location>
        <begin position="22"/>
        <end position="139"/>
    </location>
</feature>
<reference evidence="10" key="2">
    <citation type="submission" date="2025-09" db="UniProtKB">
        <authorList>
            <consortium name="Ensembl"/>
        </authorList>
    </citation>
    <scope>IDENTIFICATION</scope>
</reference>
<dbReference type="STRING" id="37003.ENSKMAP00000012171"/>
<comment type="similarity">
    <text evidence="2 7">Belongs to the natriuretic peptide family.</text>
</comment>
<feature type="region of interest" description="Disordered" evidence="8">
    <location>
        <begin position="50"/>
        <end position="103"/>
    </location>
</feature>
<keyword evidence="6" id="KW-1015">Disulfide bond</keyword>
<keyword evidence="11" id="KW-1185">Reference proteome</keyword>
<dbReference type="PRINTS" id="PR00710">
    <property type="entry name" value="NATPEPTIDES"/>
</dbReference>
<dbReference type="PRINTS" id="PR00712">
    <property type="entry name" value="BNATPEPTIDE"/>
</dbReference>
<evidence type="ECO:0000256" key="3">
    <source>
        <dbReference type="ARBA" id="ARBA00022525"/>
    </source>
</evidence>
<dbReference type="GO" id="GO:0007168">
    <property type="term" value="P:receptor guanylyl cyclase signaling pathway"/>
    <property type="evidence" value="ECO:0007669"/>
    <property type="project" value="TreeGrafter"/>
</dbReference>
<dbReference type="InterPro" id="IPR002408">
    <property type="entry name" value="Natriuretic_peptide_brain"/>
</dbReference>
<dbReference type="OMA" id="LCQHTLV"/>
<dbReference type="Ensembl" id="ENSKMAT00000012355.1">
    <property type="protein sequence ID" value="ENSKMAP00000012171.1"/>
    <property type="gene ID" value="ENSKMAG00000009154.1"/>
</dbReference>
<dbReference type="InterPro" id="IPR030480">
    <property type="entry name" value="Natr_peptide_CS"/>
</dbReference>
<evidence type="ECO:0000256" key="5">
    <source>
        <dbReference type="ARBA" id="ARBA00022858"/>
    </source>
</evidence>
<dbReference type="GO" id="GO:0097746">
    <property type="term" value="P:blood vessel diameter maintenance"/>
    <property type="evidence" value="ECO:0007669"/>
    <property type="project" value="UniProtKB-KW"/>
</dbReference>
<dbReference type="RefSeq" id="XP_017292225.1">
    <property type="nucleotide sequence ID" value="XM_017436736.3"/>
</dbReference>
<feature type="signal peptide" evidence="9">
    <location>
        <begin position="1"/>
        <end position="21"/>
    </location>
</feature>
<accession>A0A3Q3A740</accession>
<dbReference type="InterPro" id="IPR000663">
    <property type="entry name" value="Natr_peptide"/>
</dbReference>
<evidence type="ECO:0000313" key="10">
    <source>
        <dbReference type="Ensembl" id="ENSKMAP00000012171.1"/>
    </source>
</evidence>
<dbReference type="InterPro" id="IPR050787">
    <property type="entry name" value="Natriuretic_peptide"/>
</dbReference>
<dbReference type="GO" id="GO:0005737">
    <property type="term" value="C:cytoplasm"/>
    <property type="evidence" value="ECO:0007669"/>
    <property type="project" value="TreeGrafter"/>
</dbReference>
<dbReference type="GO" id="GO:0006182">
    <property type="term" value="P:cGMP biosynthetic process"/>
    <property type="evidence" value="ECO:0007669"/>
    <property type="project" value="TreeGrafter"/>
</dbReference>
<dbReference type="GO" id="GO:0036302">
    <property type="term" value="P:atrioventricular canal development"/>
    <property type="evidence" value="ECO:0007669"/>
    <property type="project" value="Ensembl"/>
</dbReference>
<dbReference type="PANTHER" id="PTHR14066">
    <property type="entry name" value="ATRIAL NATRIURETIC FACTOR PRECURSOR"/>
    <property type="match status" value="1"/>
</dbReference>
<evidence type="ECO:0000256" key="7">
    <source>
        <dbReference type="RuleBase" id="RU003686"/>
    </source>
</evidence>
<organism evidence="10 11">
    <name type="scientific">Kryptolebias marmoratus</name>
    <name type="common">Mangrove killifish</name>
    <name type="synonym">Rivulus marmoratus</name>
    <dbReference type="NCBI Taxonomy" id="37003"/>
    <lineage>
        <taxon>Eukaryota</taxon>
        <taxon>Metazoa</taxon>
        <taxon>Chordata</taxon>
        <taxon>Craniata</taxon>
        <taxon>Vertebrata</taxon>
        <taxon>Euteleostomi</taxon>
        <taxon>Actinopterygii</taxon>
        <taxon>Neopterygii</taxon>
        <taxon>Teleostei</taxon>
        <taxon>Neoteleostei</taxon>
        <taxon>Acanthomorphata</taxon>
        <taxon>Ovalentaria</taxon>
        <taxon>Atherinomorphae</taxon>
        <taxon>Cyprinodontiformes</taxon>
        <taxon>Rivulidae</taxon>
        <taxon>Kryptolebias</taxon>
    </lineage>
</organism>
<dbReference type="CTD" id="4878"/>
<evidence type="ECO:0000256" key="4">
    <source>
        <dbReference type="ARBA" id="ARBA00022729"/>
    </source>
</evidence>
<dbReference type="GO" id="GO:0060038">
    <property type="term" value="P:cardiac muscle cell proliferation"/>
    <property type="evidence" value="ECO:0007669"/>
    <property type="project" value="Ensembl"/>
</dbReference>
<evidence type="ECO:0000256" key="6">
    <source>
        <dbReference type="ARBA" id="ARBA00023157"/>
    </source>
</evidence>
<dbReference type="GO" id="GO:0005179">
    <property type="term" value="F:hormone activity"/>
    <property type="evidence" value="ECO:0007669"/>
    <property type="project" value="InterPro"/>
</dbReference>
<evidence type="ECO:0000313" key="11">
    <source>
        <dbReference type="Proteomes" id="UP000264800"/>
    </source>
</evidence>
<dbReference type="KEGG" id="kmr:108248160"/>
<feature type="compositionally biased region" description="Acidic residues" evidence="8">
    <location>
        <begin position="50"/>
        <end position="62"/>
    </location>
</feature>
<dbReference type="OrthoDB" id="8865096at2759"/>
<dbReference type="SMART" id="SM00183">
    <property type="entry name" value="NAT_PEP"/>
    <property type="match status" value="1"/>
</dbReference>
<keyword evidence="5 7" id="KW-0838">Vasoactive</keyword>
<dbReference type="GO" id="GO:0005615">
    <property type="term" value="C:extracellular space"/>
    <property type="evidence" value="ECO:0007669"/>
    <property type="project" value="TreeGrafter"/>
</dbReference>
<dbReference type="AlphaFoldDB" id="A0A3Q3A740"/>
<comment type="subcellular location">
    <subcellularLocation>
        <location evidence="1 7">Secreted</location>
    </subcellularLocation>
</comment>
<dbReference type="Pfam" id="PF00212">
    <property type="entry name" value="ANP"/>
    <property type="match status" value="1"/>
</dbReference>
<dbReference type="GO" id="GO:0003085">
    <property type="term" value="P:negative regulation of systemic arterial blood pressure"/>
    <property type="evidence" value="ECO:0007669"/>
    <property type="project" value="TreeGrafter"/>
</dbReference>
<proteinExistence type="inferred from homology"/>